<dbReference type="VEuPathDB" id="TriTrypDB:TRSC58_05573"/>
<feature type="region of interest" description="Disordered" evidence="1">
    <location>
        <begin position="261"/>
        <end position="283"/>
    </location>
</feature>
<feature type="compositionally biased region" description="Low complexity" evidence="1">
    <location>
        <begin position="261"/>
        <end position="275"/>
    </location>
</feature>
<protein>
    <submittedName>
        <fullName evidence="2">Uncharacterized protein</fullName>
    </submittedName>
</protein>
<evidence type="ECO:0000256" key="1">
    <source>
        <dbReference type="SAM" id="MobiDB-lite"/>
    </source>
</evidence>
<accession>A0A061IVN8</accession>
<gene>
    <name evidence="2" type="ORF">TRSC58_05573</name>
</gene>
<dbReference type="EMBL" id="AUPL01005573">
    <property type="protein sequence ID" value="ESL06749.1"/>
    <property type="molecule type" value="Genomic_DNA"/>
</dbReference>
<proteinExistence type="predicted"/>
<feature type="region of interest" description="Disordered" evidence="1">
    <location>
        <begin position="887"/>
        <end position="911"/>
    </location>
</feature>
<dbReference type="OrthoDB" id="253013at2759"/>
<comment type="caution">
    <text evidence="2">The sequence shown here is derived from an EMBL/GenBank/DDBJ whole genome shotgun (WGS) entry which is preliminary data.</text>
</comment>
<sequence length="911" mass="97346">MLRDMQAREVSALELEKQHRLYGGLARTGAKRGLASCAHPSRDAVGIAMGTNMRRSSGSQGGGVGIMVGSVWDGLSEADEDALRDALRARGRYHARVPRHASHCQRRSGCRKSSLGVSQSAPAKPSQSCLRYALFKDPAMMGAVGTTPLPEVSGAANALAGSVAAEPDDPTAVLGGVESLTPGCSLCIAQGLLQGTWASLHLLQLVNVASMAHLCAAPLLLPSDVLSTTPREALCIGYHVAQHQLKLAVGFLFSIAASPVSSPQSTSVTQQEQTEGSMADEKKKHHADVVRVIRTLATHGLDVCVHLLTALRSLEPGNAYVVLLHAAVLAFCDRDGVSKAKQLLRDFITSVLAASGEKPLQGDCDAYDMWLGFESALGDEVSARPDSEQEMSLLEQVASGILFSVFLELLELNQLSPLITHGPYANKCDTTAKASAVSAVAVCLRARDIIDKVLQPRLVKLCDAADGAIGTRGRLSQSLCWLLRGTLCHILNVLSLAPSPAAILSHTYNADAPLACTHEAVNRSDAAQEFVGHPLVPAWIDQMLSELAGGAVRPGENRLPSMRADENGGAATTEWRLRVDGDAAPAAAAVDAAEEEKEEGVKRIRDGADVGVLPPHERVTEVAPLPPPAMRLWFVLAQTLFRSTSADLVAARLRDGEAAEANTDRDISQGAFTTTPASQTGVAAGSPTKDAVPHASQNEAVRTRRGLTVQRAVMEEQDNVKKVMEARRRTEQSHIGFWWRWHETMTRHRLLSATTDAGQASLLGRYCQLFVSAAGDGAPPTPFMRALMEAHPIVSSERKAFAAAHFFSHLPTPLQEAGEEPEGLSLAIIDARLREAWRRYDLCCVQPAIAARRTNGPLKPTRQGVSLGTPSLLSRLQKGVARLSPLVTAPTLSRPTATHGPRRKPLFSPQQ</sequence>
<evidence type="ECO:0000313" key="3">
    <source>
        <dbReference type="Proteomes" id="UP000031737"/>
    </source>
</evidence>
<organism evidence="2 3">
    <name type="scientific">Trypanosoma rangeli SC58</name>
    <dbReference type="NCBI Taxonomy" id="429131"/>
    <lineage>
        <taxon>Eukaryota</taxon>
        <taxon>Discoba</taxon>
        <taxon>Euglenozoa</taxon>
        <taxon>Kinetoplastea</taxon>
        <taxon>Metakinetoplastina</taxon>
        <taxon>Trypanosomatida</taxon>
        <taxon>Trypanosomatidae</taxon>
        <taxon>Trypanosoma</taxon>
        <taxon>Herpetosoma</taxon>
    </lineage>
</organism>
<name>A0A061IVN8_TRYRA</name>
<feature type="region of interest" description="Disordered" evidence="1">
    <location>
        <begin position="670"/>
        <end position="701"/>
    </location>
</feature>
<feature type="compositionally biased region" description="Polar residues" evidence="1">
    <location>
        <begin position="670"/>
        <end position="681"/>
    </location>
</feature>
<keyword evidence="3" id="KW-1185">Reference proteome</keyword>
<evidence type="ECO:0000313" key="2">
    <source>
        <dbReference type="EMBL" id="ESL06749.1"/>
    </source>
</evidence>
<dbReference type="AlphaFoldDB" id="A0A061IVN8"/>
<dbReference type="Proteomes" id="UP000031737">
    <property type="component" value="Unassembled WGS sequence"/>
</dbReference>
<reference evidence="2 3" key="1">
    <citation type="submission" date="2013-07" db="EMBL/GenBank/DDBJ databases">
        <authorList>
            <person name="Stoco P.H."/>
            <person name="Wagner G."/>
            <person name="Gerber A."/>
            <person name="Zaha A."/>
            <person name="Thompson C."/>
            <person name="Bartholomeu D.C."/>
            <person name="Luckemeyer D.D."/>
            <person name="Bahia D."/>
            <person name="Loreto E."/>
            <person name="Prestes E.B."/>
            <person name="Lima F.M."/>
            <person name="Rodrigues-Luiz G."/>
            <person name="Vallejo G.A."/>
            <person name="Filho J.F."/>
            <person name="Monteiro K.M."/>
            <person name="Tyler K.M."/>
            <person name="de Almeida L.G."/>
            <person name="Ortiz M.F."/>
            <person name="Siervo M.A."/>
            <person name="de Moraes M.H."/>
            <person name="Cunha O.L."/>
            <person name="Mendonca-Neto R."/>
            <person name="Silva R."/>
            <person name="Teixeira S.M."/>
            <person name="Murta S.M."/>
            <person name="Sincero T.C."/>
            <person name="Mendes T.A."/>
            <person name="Urmenyi T.P."/>
            <person name="Silva V.G."/>
            <person name="da Rocha W.D."/>
            <person name="Andersson B."/>
            <person name="Romanha A.J."/>
            <person name="Steindel M."/>
            <person name="de Vasconcelos A.T."/>
            <person name="Grisard E.C."/>
        </authorList>
    </citation>
    <scope>NUCLEOTIDE SEQUENCE [LARGE SCALE GENOMIC DNA]</scope>
    <source>
        <strain evidence="2 3">SC58</strain>
    </source>
</reference>